<dbReference type="AlphaFoldDB" id="A0ABD2BFY0"/>
<organism evidence="2 3">
    <name type="scientific">Vespula maculifrons</name>
    <name type="common">Eastern yellow jacket</name>
    <name type="synonym">Wasp</name>
    <dbReference type="NCBI Taxonomy" id="7453"/>
    <lineage>
        <taxon>Eukaryota</taxon>
        <taxon>Metazoa</taxon>
        <taxon>Ecdysozoa</taxon>
        <taxon>Arthropoda</taxon>
        <taxon>Hexapoda</taxon>
        <taxon>Insecta</taxon>
        <taxon>Pterygota</taxon>
        <taxon>Neoptera</taxon>
        <taxon>Endopterygota</taxon>
        <taxon>Hymenoptera</taxon>
        <taxon>Apocrita</taxon>
        <taxon>Aculeata</taxon>
        <taxon>Vespoidea</taxon>
        <taxon>Vespidae</taxon>
        <taxon>Vespinae</taxon>
        <taxon>Vespula</taxon>
    </lineage>
</organism>
<name>A0ABD2BFY0_VESMC</name>
<sequence length="124" mass="14872">MRRGRRERMKNKTEEEEEEEEEDEEDEEEEEVSQRHIRILRELNSGSVSFERRQCPDQQENPSTMIGCCCCRRYCRYCFCFCYVERSRFSLVDPSSDFGDREVINVRNLERIESAGILKIRVAT</sequence>
<keyword evidence="3" id="KW-1185">Reference proteome</keyword>
<accession>A0ABD2BFY0</accession>
<proteinExistence type="predicted"/>
<protein>
    <submittedName>
        <fullName evidence="2">Uncharacterized protein</fullName>
    </submittedName>
</protein>
<comment type="caution">
    <text evidence="2">The sequence shown here is derived from an EMBL/GenBank/DDBJ whole genome shotgun (WGS) entry which is preliminary data.</text>
</comment>
<dbReference type="EMBL" id="JAYRBN010000076">
    <property type="protein sequence ID" value="KAL2731666.1"/>
    <property type="molecule type" value="Genomic_DNA"/>
</dbReference>
<gene>
    <name evidence="2" type="ORF">V1477_015489</name>
</gene>
<feature type="compositionally biased region" description="Acidic residues" evidence="1">
    <location>
        <begin position="14"/>
        <end position="31"/>
    </location>
</feature>
<evidence type="ECO:0000313" key="3">
    <source>
        <dbReference type="Proteomes" id="UP001607303"/>
    </source>
</evidence>
<reference evidence="2 3" key="1">
    <citation type="journal article" date="2024" name="Ann. Entomol. Soc. Am.">
        <title>Genomic analyses of the southern and eastern yellowjacket wasps (Hymenoptera: Vespidae) reveal evolutionary signatures of social life.</title>
        <authorList>
            <person name="Catto M.A."/>
            <person name="Caine P.B."/>
            <person name="Orr S.E."/>
            <person name="Hunt B.G."/>
            <person name="Goodisman M.A.D."/>
        </authorList>
    </citation>
    <scope>NUCLEOTIDE SEQUENCE [LARGE SCALE GENOMIC DNA]</scope>
    <source>
        <strain evidence="2">232</strain>
        <tissue evidence="2">Head and thorax</tissue>
    </source>
</reference>
<dbReference type="Proteomes" id="UP001607303">
    <property type="component" value="Unassembled WGS sequence"/>
</dbReference>
<feature type="region of interest" description="Disordered" evidence="1">
    <location>
        <begin position="1"/>
        <end position="34"/>
    </location>
</feature>
<evidence type="ECO:0000256" key="1">
    <source>
        <dbReference type="SAM" id="MobiDB-lite"/>
    </source>
</evidence>
<evidence type="ECO:0000313" key="2">
    <source>
        <dbReference type="EMBL" id="KAL2731666.1"/>
    </source>
</evidence>